<feature type="region of interest" description="Disordered" evidence="1">
    <location>
        <begin position="354"/>
        <end position="499"/>
    </location>
</feature>
<protein>
    <submittedName>
        <fullName evidence="2">Uncharacterized protein</fullName>
    </submittedName>
</protein>
<sequence>MGGERDGGGGSFEGMSHAEVVRWIDQADSGAVQAAAERLTAASRMIHRIAGELRTRPQGVVWQGEGADAFCRWSAEVAGATRRFGDLSQEAAGWLTRAAEAIARAQAAVPREGGETQSGGISGAVPGAARPDGGIALDSDATASELAVREAVLKAARERLRLEAVAELRKLSQAYELSASQLNGLERPEFPPVPGESAGAGSGGGSAGGRERGVGATPVGGVSSSTSTEGSGEAAAPGRAVSATAGAWASDGWPSRGAVAEERDVVRGVGTGWGCGEGGSPVGSGVARPDGGVGMVIDGVSGMGPAVTGAAPSASHGPETAAGRPVAGSVPGAGVVGDAGGALLPGAVGPVGQMGPVSSGGSGRAAPVGGGGGARGGVVAGGPPSPGLSPGPSSTGSGGPGAHASSYGSRAVQGPAGVVGGHPVPMAQVAAPGGTTGTGGAGGARSGSVSRSAGGSSAKQRDRRRSTGVVVGAEPASGGGGSVPTRADPEGGLVPPRGA</sequence>
<evidence type="ECO:0000256" key="1">
    <source>
        <dbReference type="SAM" id="MobiDB-lite"/>
    </source>
</evidence>
<dbReference type="Proteomes" id="UP000263094">
    <property type="component" value="Unassembled WGS sequence"/>
</dbReference>
<feature type="compositionally biased region" description="Low complexity" evidence="1">
    <location>
        <begin position="446"/>
        <end position="458"/>
    </location>
</feature>
<dbReference type="AlphaFoldDB" id="A0A372LUM4"/>
<dbReference type="EMBL" id="QUAK01000238">
    <property type="protein sequence ID" value="RFU82358.1"/>
    <property type="molecule type" value="Genomic_DNA"/>
</dbReference>
<accession>A0A372LUM4</accession>
<feature type="compositionally biased region" description="Gly residues" evidence="1">
    <location>
        <begin position="198"/>
        <end position="208"/>
    </location>
</feature>
<feature type="region of interest" description="Disordered" evidence="1">
    <location>
        <begin position="183"/>
        <end position="237"/>
    </location>
</feature>
<feature type="compositionally biased region" description="Gly residues" evidence="1">
    <location>
        <begin position="358"/>
        <end position="380"/>
    </location>
</feature>
<name>A0A372LUM4_9ACTN</name>
<feature type="compositionally biased region" description="Gly residues" evidence="1">
    <location>
        <begin position="434"/>
        <end position="445"/>
    </location>
</feature>
<keyword evidence="3" id="KW-1185">Reference proteome</keyword>
<proteinExistence type="predicted"/>
<evidence type="ECO:0000313" key="2">
    <source>
        <dbReference type="EMBL" id="RFU82358.1"/>
    </source>
</evidence>
<feature type="compositionally biased region" description="Low complexity" evidence="1">
    <location>
        <begin position="214"/>
        <end position="236"/>
    </location>
</feature>
<organism evidence="2 3">
    <name type="scientific">Streptomyces triticagri</name>
    <dbReference type="NCBI Taxonomy" id="2293568"/>
    <lineage>
        <taxon>Bacteria</taxon>
        <taxon>Bacillati</taxon>
        <taxon>Actinomycetota</taxon>
        <taxon>Actinomycetes</taxon>
        <taxon>Kitasatosporales</taxon>
        <taxon>Streptomycetaceae</taxon>
        <taxon>Streptomyces</taxon>
    </lineage>
</organism>
<feature type="compositionally biased region" description="Low complexity" evidence="1">
    <location>
        <begin position="402"/>
        <end position="433"/>
    </location>
</feature>
<evidence type="ECO:0000313" key="3">
    <source>
        <dbReference type="Proteomes" id="UP000263094"/>
    </source>
</evidence>
<reference evidence="2 3" key="1">
    <citation type="submission" date="2018-08" db="EMBL/GenBank/DDBJ databases">
        <title>Isolation, diversity and antifungal activity of Actinobacteria from wheat.</title>
        <authorList>
            <person name="Han C."/>
        </authorList>
    </citation>
    <scope>NUCLEOTIDE SEQUENCE [LARGE SCALE GENOMIC DNA]</scope>
    <source>
        <strain evidence="2 3">NEAU-YY421</strain>
    </source>
</reference>
<comment type="caution">
    <text evidence="2">The sequence shown here is derived from an EMBL/GenBank/DDBJ whole genome shotgun (WGS) entry which is preliminary data.</text>
</comment>
<gene>
    <name evidence="2" type="ORF">DY218_33180</name>
</gene>